<evidence type="ECO:0000259" key="4">
    <source>
        <dbReference type="PROSITE" id="PS51118"/>
    </source>
</evidence>
<evidence type="ECO:0000313" key="5">
    <source>
        <dbReference type="EMBL" id="TDQ71087.1"/>
    </source>
</evidence>
<dbReference type="InterPro" id="IPR036388">
    <property type="entry name" value="WH-like_DNA-bd_sf"/>
</dbReference>
<evidence type="ECO:0000256" key="2">
    <source>
        <dbReference type="ARBA" id="ARBA00023125"/>
    </source>
</evidence>
<keyword evidence="3" id="KW-0804">Transcription</keyword>
<dbReference type="InterPro" id="IPR002577">
    <property type="entry name" value="HTH_HxlR"/>
</dbReference>
<dbReference type="Proteomes" id="UP000294855">
    <property type="component" value="Unassembled WGS sequence"/>
</dbReference>
<comment type="caution">
    <text evidence="5">The sequence shown here is derived from an EMBL/GenBank/DDBJ whole genome shotgun (WGS) entry which is preliminary data.</text>
</comment>
<evidence type="ECO:0000256" key="3">
    <source>
        <dbReference type="ARBA" id="ARBA00023163"/>
    </source>
</evidence>
<keyword evidence="1" id="KW-0805">Transcription regulation</keyword>
<name>A0A484F8W0_9EURY</name>
<reference evidence="5 6" key="1">
    <citation type="submission" date="2019-03" db="EMBL/GenBank/DDBJ databases">
        <title>Genomic Encyclopedia of Type Strains, Phase IV (KMG-IV): sequencing the most valuable type-strain genomes for metagenomic binning, comparative biology and taxonomic classification.</title>
        <authorList>
            <person name="Goeker M."/>
        </authorList>
    </citation>
    <scope>NUCLEOTIDE SEQUENCE [LARGE SCALE GENOMIC DNA]</scope>
    <source>
        <strain evidence="5 6">DSM 13328</strain>
    </source>
</reference>
<dbReference type="InterPro" id="IPR036390">
    <property type="entry name" value="WH_DNA-bd_sf"/>
</dbReference>
<dbReference type="AlphaFoldDB" id="A0A484F8W0"/>
<dbReference type="SUPFAM" id="SSF46785">
    <property type="entry name" value="Winged helix' DNA-binding domain"/>
    <property type="match status" value="1"/>
</dbReference>
<dbReference type="CDD" id="cd00090">
    <property type="entry name" value="HTH_ARSR"/>
    <property type="match status" value="1"/>
</dbReference>
<gene>
    <name evidence="5" type="ORF">C7391_0186</name>
</gene>
<dbReference type="Gene3D" id="1.10.10.10">
    <property type="entry name" value="Winged helix-like DNA-binding domain superfamily/Winged helix DNA-binding domain"/>
    <property type="match status" value="1"/>
</dbReference>
<dbReference type="PANTHER" id="PTHR33204:SF18">
    <property type="entry name" value="TRANSCRIPTIONAL REGULATORY PROTEIN"/>
    <property type="match status" value="1"/>
</dbReference>
<dbReference type="PANTHER" id="PTHR33204">
    <property type="entry name" value="TRANSCRIPTIONAL REGULATOR, MARR FAMILY"/>
    <property type="match status" value="1"/>
</dbReference>
<keyword evidence="2" id="KW-0238">DNA-binding</keyword>
<dbReference type="Pfam" id="PF01638">
    <property type="entry name" value="HxlR"/>
    <property type="match status" value="1"/>
</dbReference>
<dbReference type="InterPro" id="IPR011991">
    <property type="entry name" value="ArsR-like_HTH"/>
</dbReference>
<dbReference type="GO" id="GO:0003677">
    <property type="term" value="F:DNA binding"/>
    <property type="evidence" value="ECO:0007669"/>
    <property type="project" value="UniProtKB-KW"/>
</dbReference>
<evidence type="ECO:0000256" key="1">
    <source>
        <dbReference type="ARBA" id="ARBA00023015"/>
    </source>
</evidence>
<dbReference type="EMBL" id="SNYS01000005">
    <property type="protein sequence ID" value="TDQ71087.1"/>
    <property type="molecule type" value="Genomic_DNA"/>
</dbReference>
<proteinExistence type="predicted"/>
<evidence type="ECO:0000313" key="6">
    <source>
        <dbReference type="Proteomes" id="UP000294855"/>
    </source>
</evidence>
<keyword evidence="6" id="KW-1185">Reference proteome</keyword>
<protein>
    <submittedName>
        <fullName evidence="5">HxlR family transcriptional regulator</fullName>
    </submittedName>
</protein>
<organism evidence="5 6">
    <name type="scientific">Methanimicrococcus blatticola</name>
    <dbReference type="NCBI Taxonomy" id="91560"/>
    <lineage>
        <taxon>Archaea</taxon>
        <taxon>Methanobacteriati</taxon>
        <taxon>Methanobacteriota</taxon>
        <taxon>Stenosarchaea group</taxon>
        <taxon>Methanomicrobia</taxon>
        <taxon>Methanosarcinales</taxon>
        <taxon>Methanosarcinaceae</taxon>
        <taxon>Methanimicrococcus</taxon>
    </lineage>
</organism>
<dbReference type="RefSeq" id="WP_133516669.1">
    <property type="nucleotide sequence ID" value="NZ_JAHDUW010000001.1"/>
</dbReference>
<accession>A0A484F8W0</accession>
<feature type="domain" description="HTH hxlR-type" evidence="4">
    <location>
        <begin position="4"/>
        <end position="106"/>
    </location>
</feature>
<dbReference type="OrthoDB" id="147589at2157"/>
<dbReference type="PROSITE" id="PS51118">
    <property type="entry name" value="HTH_HXLR"/>
    <property type="match status" value="1"/>
</dbReference>
<sequence>MKDCTIYKIMDLVGKKWTLCILHELYKGNMCDKRFNELKSQLNDITPKTLSARLKEMEQEGLITKTVDSTSFPVKCEYALTDSGKELVEIVQSLKEWGHKWIVNNEACRRTLCIECKA</sequence>